<reference evidence="2" key="1">
    <citation type="submission" date="2014-09" db="EMBL/GenBank/DDBJ databases">
        <authorList>
            <person name="Magalhaes I.L.F."/>
            <person name="Oliveira U."/>
            <person name="Santos F.R."/>
            <person name="Vidigal T.H.D.A."/>
            <person name="Brescovit A.D."/>
            <person name="Santos A.J."/>
        </authorList>
    </citation>
    <scope>NUCLEOTIDE SEQUENCE</scope>
    <source>
        <tissue evidence="2">Shoot tissue taken approximately 20 cm above the soil surface</tissue>
    </source>
</reference>
<sequence>MVSRATKPLPLSYSHGSHRQAQQHLRRSKNTRDW</sequence>
<name>A0A0A8YYF8_ARUDO</name>
<protein>
    <submittedName>
        <fullName evidence="2">Uncharacterized protein</fullName>
    </submittedName>
</protein>
<dbReference type="EMBL" id="GBRH01265716">
    <property type="protein sequence ID" value="JAD32179.1"/>
    <property type="molecule type" value="Transcribed_RNA"/>
</dbReference>
<organism evidence="2">
    <name type="scientific">Arundo donax</name>
    <name type="common">Giant reed</name>
    <name type="synonym">Donax arundinaceus</name>
    <dbReference type="NCBI Taxonomy" id="35708"/>
    <lineage>
        <taxon>Eukaryota</taxon>
        <taxon>Viridiplantae</taxon>
        <taxon>Streptophyta</taxon>
        <taxon>Embryophyta</taxon>
        <taxon>Tracheophyta</taxon>
        <taxon>Spermatophyta</taxon>
        <taxon>Magnoliopsida</taxon>
        <taxon>Liliopsida</taxon>
        <taxon>Poales</taxon>
        <taxon>Poaceae</taxon>
        <taxon>PACMAD clade</taxon>
        <taxon>Arundinoideae</taxon>
        <taxon>Arundineae</taxon>
        <taxon>Arundo</taxon>
    </lineage>
</organism>
<accession>A0A0A8YYF8</accession>
<reference evidence="2" key="2">
    <citation type="journal article" date="2015" name="Data Brief">
        <title>Shoot transcriptome of the giant reed, Arundo donax.</title>
        <authorList>
            <person name="Barrero R.A."/>
            <person name="Guerrero F.D."/>
            <person name="Moolhuijzen P."/>
            <person name="Goolsby J.A."/>
            <person name="Tidwell J."/>
            <person name="Bellgard S.E."/>
            <person name="Bellgard M.I."/>
        </authorList>
    </citation>
    <scope>NUCLEOTIDE SEQUENCE</scope>
    <source>
        <tissue evidence="2">Shoot tissue taken approximately 20 cm above the soil surface</tissue>
    </source>
</reference>
<proteinExistence type="predicted"/>
<feature type="region of interest" description="Disordered" evidence="1">
    <location>
        <begin position="1"/>
        <end position="34"/>
    </location>
</feature>
<dbReference type="AlphaFoldDB" id="A0A0A8YYF8"/>
<evidence type="ECO:0000313" key="2">
    <source>
        <dbReference type="EMBL" id="JAD32179.1"/>
    </source>
</evidence>
<evidence type="ECO:0000256" key="1">
    <source>
        <dbReference type="SAM" id="MobiDB-lite"/>
    </source>
</evidence>
<feature type="compositionally biased region" description="Basic residues" evidence="1">
    <location>
        <begin position="24"/>
        <end position="34"/>
    </location>
</feature>